<comment type="caution">
    <text evidence="1">The sequence shown here is derived from an EMBL/GenBank/DDBJ whole genome shotgun (WGS) entry which is preliminary data.</text>
</comment>
<dbReference type="Proteomes" id="UP001497535">
    <property type="component" value="Unassembled WGS sequence"/>
</dbReference>
<sequence length="82" mass="8907">MGAQLIGIVLGFIEGAFFCFVLSANCDVMNKNEQIKRAKEARKALNNGNNKMVVGGVAATLCGHFSLRDCVCVCSHRFVIKQ</sequence>
<evidence type="ECO:0000313" key="2">
    <source>
        <dbReference type="Proteomes" id="UP001497535"/>
    </source>
</evidence>
<accession>A0ACB0Z5D1</accession>
<reference evidence="1" key="1">
    <citation type="submission" date="2023-11" db="EMBL/GenBank/DDBJ databases">
        <authorList>
            <person name="Poullet M."/>
        </authorList>
    </citation>
    <scope>NUCLEOTIDE SEQUENCE</scope>
    <source>
        <strain evidence="1">E1834</strain>
    </source>
</reference>
<evidence type="ECO:0000313" key="1">
    <source>
        <dbReference type="EMBL" id="CAK5074073.1"/>
    </source>
</evidence>
<proteinExistence type="predicted"/>
<protein>
    <submittedName>
        <fullName evidence="1">Uncharacterized protein</fullName>
    </submittedName>
</protein>
<dbReference type="EMBL" id="CAVMJV010000024">
    <property type="protein sequence ID" value="CAK5074073.1"/>
    <property type="molecule type" value="Genomic_DNA"/>
</dbReference>
<organism evidence="1 2">
    <name type="scientific">Meloidogyne enterolobii</name>
    <name type="common">Root-knot nematode worm</name>
    <name type="synonym">Meloidogyne mayaguensis</name>
    <dbReference type="NCBI Taxonomy" id="390850"/>
    <lineage>
        <taxon>Eukaryota</taxon>
        <taxon>Metazoa</taxon>
        <taxon>Ecdysozoa</taxon>
        <taxon>Nematoda</taxon>
        <taxon>Chromadorea</taxon>
        <taxon>Rhabditida</taxon>
        <taxon>Tylenchina</taxon>
        <taxon>Tylenchomorpha</taxon>
        <taxon>Tylenchoidea</taxon>
        <taxon>Meloidogynidae</taxon>
        <taxon>Meloidogyninae</taxon>
        <taxon>Meloidogyne</taxon>
    </lineage>
</organism>
<gene>
    <name evidence="1" type="ORF">MENTE1834_LOCUS20773</name>
</gene>
<keyword evidence="2" id="KW-1185">Reference proteome</keyword>
<name>A0ACB0Z5D1_MELEN</name>